<name>A0ABP0UXH7_9BRYO</name>
<proteinExistence type="predicted"/>
<protein>
    <submittedName>
        <fullName evidence="1">Uncharacterized protein</fullName>
    </submittedName>
</protein>
<dbReference type="Proteomes" id="UP001497512">
    <property type="component" value="Chromosome 7"/>
</dbReference>
<keyword evidence="2" id="KW-1185">Reference proteome</keyword>
<sequence length="120" mass="13636">MACQVIKLTVGTDISFSKCSEVAIWSSSGTQYFEGSLHKFLDDSAVVSWKTLTKYSKILIWQRSEIAPDEAKYSIMAKLLQFGTCVFVQTPADFDHLTISYWNPEHNTEYVLADQERSIV</sequence>
<accession>A0ABP0UXH7</accession>
<gene>
    <name evidence="1" type="ORF">CSSPTR1EN2_LOCUS20564</name>
</gene>
<dbReference type="EMBL" id="OZ019899">
    <property type="protein sequence ID" value="CAK9231385.1"/>
    <property type="molecule type" value="Genomic_DNA"/>
</dbReference>
<organism evidence="1 2">
    <name type="scientific">Sphagnum troendelagicum</name>
    <dbReference type="NCBI Taxonomy" id="128251"/>
    <lineage>
        <taxon>Eukaryota</taxon>
        <taxon>Viridiplantae</taxon>
        <taxon>Streptophyta</taxon>
        <taxon>Embryophyta</taxon>
        <taxon>Bryophyta</taxon>
        <taxon>Sphagnophytina</taxon>
        <taxon>Sphagnopsida</taxon>
        <taxon>Sphagnales</taxon>
        <taxon>Sphagnaceae</taxon>
        <taxon>Sphagnum</taxon>
    </lineage>
</organism>
<evidence type="ECO:0000313" key="1">
    <source>
        <dbReference type="EMBL" id="CAK9231385.1"/>
    </source>
</evidence>
<evidence type="ECO:0000313" key="2">
    <source>
        <dbReference type="Proteomes" id="UP001497512"/>
    </source>
</evidence>
<reference evidence="1" key="1">
    <citation type="submission" date="2024-02" db="EMBL/GenBank/DDBJ databases">
        <authorList>
            <consortium name="ELIXIR-Norway"/>
            <consortium name="Elixir Norway"/>
        </authorList>
    </citation>
    <scope>NUCLEOTIDE SEQUENCE</scope>
</reference>